<proteinExistence type="predicted"/>
<dbReference type="RefSeq" id="YP_009846556.1">
    <property type="nucleotide sequence ID" value="NC_048771.1"/>
</dbReference>
<evidence type="ECO:0000313" key="1">
    <source>
        <dbReference type="EMBL" id="QEG08472.1"/>
    </source>
</evidence>
<gene>
    <name evidence="1" type="primary">4L372D_008</name>
    <name evidence="2" type="synonym">4L372D_039</name>
</gene>
<dbReference type="KEGG" id="vg:55616926"/>
<keyword evidence="3" id="KW-1185">Reference proteome</keyword>
<name>A0A5B9N7G8_9CAUD</name>
<accession>A0A5B9N7G8</accession>
<dbReference type="EMBL" id="MK813939">
    <property type="protein sequence ID" value="QEG08503.1"/>
    <property type="molecule type" value="Genomic_DNA"/>
</dbReference>
<dbReference type="EMBL" id="MK813939">
    <property type="protein sequence ID" value="QEG08472.1"/>
    <property type="molecule type" value="Genomic_DNA"/>
</dbReference>
<sequence length="122" mass="13706">MKLNQTHEEMIRNFAKMNKMSGPKLVDFAAQLFATINIKEGKQVGRKVSPEMMTIRDSVKEYLLSVGNNKFTTIDITKIVGCSVAEANNALTFYKNEFNISVVGKQEKAGKGKKPNIYRVCQ</sequence>
<evidence type="ECO:0000313" key="2">
    <source>
        <dbReference type="EMBL" id="QEG08503.1"/>
    </source>
</evidence>
<reference evidence="1 3" key="1">
    <citation type="submission" date="2019-04" db="EMBL/GenBank/DDBJ databases">
        <title>Nine Novel Phages from a Plateau Lake in Southwest China Provide Insights into Aeromonas Phage Diversity.</title>
        <authorList>
            <person name="Xiao W."/>
            <person name="Bai M."/>
            <person name="Wang Y."/>
            <person name="Cui X."/>
        </authorList>
    </citation>
    <scope>NUCLEOTIDE SEQUENCE [LARGE SCALE GENOMIC DNA]</scope>
</reference>
<evidence type="ECO:0000313" key="3">
    <source>
        <dbReference type="Proteomes" id="UP000323739"/>
    </source>
</evidence>
<dbReference type="GeneID" id="55616926"/>
<protein>
    <submittedName>
        <fullName evidence="1">Uncharacterized protein</fullName>
    </submittedName>
</protein>
<dbReference type="Proteomes" id="UP000323739">
    <property type="component" value="Segment"/>
</dbReference>
<organism evidence="1 3">
    <name type="scientific">Aeromonas phage 4L372D</name>
    <dbReference type="NCBI Taxonomy" id="2588518"/>
    <lineage>
        <taxon>Viruses</taxon>
        <taxon>Duplodnaviria</taxon>
        <taxon>Heunggongvirae</taxon>
        <taxon>Uroviricota</taxon>
        <taxon>Caudoviricetes</taxon>
        <taxon>Plateaulakevirus</taxon>
        <taxon>Plateaulakevirus pv4L372D</taxon>
    </lineage>
</organism>